<evidence type="ECO:0000256" key="5">
    <source>
        <dbReference type="SAM" id="Phobius"/>
    </source>
</evidence>
<dbReference type="OrthoDB" id="5486437at2"/>
<dbReference type="EMBL" id="PTIS01000017">
    <property type="protein sequence ID" value="PPK46347.1"/>
    <property type="molecule type" value="Genomic_DNA"/>
</dbReference>
<reference evidence="7 8" key="1">
    <citation type="submission" date="2018-02" db="EMBL/GenBank/DDBJ databases">
        <title>Genomic Encyclopedia of Archaeal and Bacterial Type Strains, Phase II (KMG-II): from individual species to whole genera.</title>
        <authorList>
            <person name="Goeker M."/>
        </authorList>
    </citation>
    <scope>NUCLEOTIDE SEQUENCE [LARGE SCALE GENOMIC DNA]</scope>
    <source>
        <strain evidence="7 8">DSM 15099</strain>
    </source>
</reference>
<evidence type="ECO:0000313" key="8">
    <source>
        <dbReference type="Proteomes" id="UP000239863"/>
    </source>
</evidence>
<protein>
    <submittedName>
        <fullName evidence="7">Sodium transport system permease protein</fullName>
    </submittedName>
</protein>
<keyword evidence="2 5" id="KW-0812">Transmembrane</keyword>
<dbReference type="Pfam" id="PF12698">
    <property type="entry name" value="ABC2_membrane_3"/>
    <property type="match status" value="1"/>
</dbReference>
<feature type="domain" description="ABC-2 type transporter transmembrane" evidence="6">
    <location>
        <begin position="21"/>
        <end position="385"/>
    </location>
</feature>
<dbReference type="STRING" id="37659.GCA_000703125_00430"/>
<comment type="caution">
    <text evidence="7">The sequence shown here is derived from an EMBL/GenBank/DDBJ whole genome shotgun (WGS) entry which is preliminary data.</text>
</comment>
<dbReference type="Gene3D" id="3.40.1710.10">
    <property type="entry name" value="abc type-2 transporter like domain"/>
    <property type="match status" value="1"/>
</dbReference>
<gene>
    <name evidence="7" type="ORF">BD821_11748</name>
</gene>
<organism evidence="7 8">
    <name type="scientific">Clostridium algidicarnis DSM 15099</name>
    <dbReference type="NCBI Taxonomy" id="1121295"/>
    <lineage>
        <taxon>Bacteria</taxon>
        <taxon>Bacillati</taxon>
        <taxon>Bacillota</taxon>
        <taxon>Clostridia</taxon>
        <taxon>Eubacteriales</taxon>
        <taxon>Clostridiaceae</taxon>
        <taxon>Clostridium</taxon>
    </lineage>
</organism>
<keyword evidence="3 5" id="KW-1133">Transmembrane helix</keyword>
<feature type="transmembrane region" description="Helical" evidence="5">
    <location>
        <begin position="370"/>
        <end position="389"/>
    </location>
</feature>
<dbReference type="GO" id="GO:0140359">
    <property type="term" value="F:ABC-type transporter activity"/>
    <property type="evidence" value="ECO:0007669"/>
    <property type="project" value="InterPro"/>
</dbReference>
<evidence type="ECO:0000256" key="3">
    <source>
        <dbReference type="ARBA" id="ARBA00022989"/>
    </source>
</evidence>
<evidence type="ECO:0000256" key="4">
    <source>
        <dbReference type="ARBA" id="ARBA00023136"/>
    </source>
</evidence>
<sequence>MNRSITLLVFKKELMDIFRDKKTLISSIVIPLIIFPLLFMVMGKSISKTSKSVEDNLKISISDKSNSDMGQFIKDQKGINLIETDSIEEDMKSGKILMALEIPEGFENSISKEEMVNVIVTYDNSSQQSQMALSKVEGYIDVYSKEVVAKRLQLRGIKQELLTPVNLEVKTFEKESEGFSKFMLSLLLPLLLVMYSVSGPIAPATDLGAGEKERGTLEPLLTTKASRMSLLWGKFLAITVMGLVTTIASLAGVMIAMKQSGGLMSNGNASAASFSIEPKAMILIGMVAILTTMVFGALELSISIYARSFKEAQTYLTPLTIITIIPVYATYMLDPKSIENFYFHIPLANSVCLLKELIMGIYNYNHILTTLGWTIAYIVISILFARFMFSREEVVFRA</sequence>
<keyword evidence="4 5" id="KW-0472">Membrane</keyword>
<dbReference type="Proteomes" id="UP000239863">
    <property type="component" value="Unassembled WGS sequence"/>
</dbReference>
<comment type="subcellular location">
    <subcellularLocation>
        <location evidence="1">Membrane</location>
        <topology evidence="1">Multi-pass membrane protein</topology>
    </subcellularLocation>
</comment>
<evidence type="ECO:0000256" key="2">
    <source>
        <dbReference type="ARBA" id="ARBA00022692"/>
    </source>
</evidence>
<dbReference type="InterPro" id="IPR013525">
    <property type="entry name" value="ABC2_TM"/>
</dbReference>
<evidence type="ECO:0000256" key="1">
    <source>
        <dbReference type="ARBA" id="ARBA00004141"/>
    </source>
</evidence>
<feature type="transmembrane region" description="Helical" evidence="5">
    <location>
        <begin position="24"/>
        <end position="42"/>
    </location>
</feature>
<evidence type="ECO:0000313" key="7">
    <source>
        <dbReference type="EMBL" id="PPK46347.1"/>
    </source>
</evidence>
<feature type="transmembrane region" description="Helical" evidence="5">
    <location>
        <begin position="312"/>
        <end position="329"/>
    </location>
</feature>
<dbReference type="PANTHER" id="PTHR43471">
    <property type="entry name" value="ABC TRANSPORTER PERMEASE"/>
    <property type="match status" value="1"/>
</dbReference>
<feature type="transmembrane region" description="Helical" evidence="5">
    <location>
        <begin position="235"/>
        <end position="256"/>
    </location>
</feature>
<dbReference type="AlphaFoldDB" id="A0A2S6FVF3"/>
<proteinExistence type="predicted"/>
<accession>A0A2S6FVF3</accession>
<dbReference type="GO" id="GO:0016020">
    <property type="term" value="C:membrane"/>
    <property type="evidence" value="ECO:0007669"/>
    <property type="project" value="UniProtKB-SubCell"/>
</dbReference>
<name>A0A2S6FVF3_9CLOT</name>
<evidence type="ECO:0000259" key="6">
    <source>
        <dbReference type="Pfam" id="PF12698"/>
    </source>
</evidence>
<feature type="transmembrane region" description="Helical" evidence="5">
    <location>
        <begin position="280"/>
        <end position="306"/>
    </location>
</feature>
<dbReference type="RefSeq" id="WP_104410499.1">
    <property type="nucleotide sequence ID" value="NZ_PTIS01000017.1"/>
</dbReference>
<dbReference type="PANTHER" id="PTHR43471:SF3">
    <property type="entry name" value="ABC TRANSPORTER PERMEASE PROTEIN NATB"/>
    <property type="match status" value="1"/>
</dbReference>